<sequence length="31" mass="3758">MAVEKRHQKKRQQDCTCYLFSHSDLSIENMM</sequence>
<gene>
    <name evidence="1" type="ORF">C7459_106133</name>
</gene>
<dbReference type="EMBL" id="QGGL01000006">
    <property type="protein sequence ID" value="PWK13853.1"/>
    <property type="molecule type" value="Genomic_DNA"/>
</dbReference>
<name>A0A316DC96_9BACL</name>
<dbReference type="Proteomes" id="UP000245634">
    <property type="component" value="Unassembled WGS sequence"/>
</dbReference>
<evidence type="ECO:0000313" key="1">
    <source>
        <dbReference type="EMBL" id="PWK13853.1"/>
    </source>
</evidence>
<reference evidence="1 2" key="1">
    <citation type="submission" date="2018-05" db="EMBL/GenBank/DDBJ databases">
        <title>Genomic Encyclopedia of Type Strains, Phase IV (KMG-IV): sequencing the most valuable type-strain genomes for metagenomic binning, comparative biology and taxonomic classification.</title>
        <authorList>
            <person name="Goeker M."/>
        </authorList>
    </citation>
    <scope>NUCLEOTIDE SEQUENCE [LARGE SCALE GENOMIC DNA]</scope>
    <source>
        <strain evidence="1 2">DSM 18773</strain>
    </source>
</reference>
<organism evidence="1 2">
    <name type="scientific">Tumebacillus permanentifrigoris</name>
    <dbReference type="NCBI Taxonomy" id="378543"/>
    <lineage>
        <taxon>Bacteria</taxon>
        <taxon>Bacillati</taxon>
        <taxon>Bacillota</taxon>
        <taxon>Bacilli</taxon>
        <taxon>Bacillales</taxon>
        <taxon>Alicyclobacillaceae</taxon>
        <taxon>Tumebacillus</taxon>
    </lineage>
</organism>
<keyword evidence="2" id="KW-1185">Reference proteome</keyword>
<proteinExistence type="predicted"/>
<protein>
    <submittedName>
        <fullName evidence="1">Uncharacterized protein</fullName>
    </submittedName>
</protein>
<evidence type="ECO:0000313" key="2">
    <source>
        <dbReference type="Proteomes" id="UP000245634"/>
    </source>
</evidence>
<comment type="caution">
    <text evidence="1">The sequence shown here is derived from an EMBL/GenBank/DDBJ whole genome shotgun (WGS) entry which is preliminary data.</text>
</comment>
<accession>A0A316DC96</accession>
<dbReference type="AlphaFoldDB" id="A0A316DC96"/>